<dbReference type="GO" id="GO:0004715">
    <property type="term" value="F:non-membrane spanning protein tyrosine kinase activity"/>
    <property type="evidence" value="ECO:0007669"/>
    <property type="project" value="UniProtKB-EC"/>
</dbReference>
<protein>
    <recommendedName>
        <fullName evidence="4">non-specific protein-tyrosine kinase</fullName>
        <ecNumber evidence="4">2.7.10.2</ecNumber>
    </recommendedName>
</protein>
<evidence type="ECO:0000313" key="21">
    <source>
        <dbReference type="EMBL" id="TCO26695.1"/>
    </source>
</evidence>
<feature type="transmembrane region" description="Helical" evidence="16">
    <location>
        <begin position="494"/>
        <end position="514"/>
    </location>
</feature>
<evidence type="ECO:0000259" key="18">
    <source>
        <dbReference type="Pfam" id="PF13614"/>
    </source>
</evidence>
<name>A0A4R2HF81_9SPHI</name>
<proteinExistence type="inferred from homology"/>
<keyword evidence="5" id="KW-1003">Cell membrane</keyword>
<dbReference type="InterPro" id="IPR027417">
    <property type="entry name" value="P-loop_NTPase"/>
</dbReference>
<dbReference type="Pfam" id="PF13807">
    <property type="entry name" value="GNVR"/>
    <property type="match status" value="1"/>
</dbReference>
<keyword evidence="13 16" id="KW-0472">Membrane</keyword>
<evidence type="ECO:0000313" key="22">
    <source>
        <dbReference type="Proteomes" id="UP000295684"/>
    </source>
</evidence>
<dbReference type="Pfam" id="PF13614">
    <property type="entry name" value="AAA_31"/>
    <property type="match status" value="1"/>
</dbReference>
<dbReference type="RefSeq" id="WP_132530750.1">
    <property type="nucleotide sequence ID" value="NZ_BMJO01000004.1"/>
</dbReference>
<evidence type="ECO:0000256" key="14">
    <source>
        <dbReference type="ARBA" id="ARBA00023137"/>
    </source>
</evidence>
<evidence type="ECO:0000256" key="2">
    <source>
        <dbReference type="ARBA" id="ARBA00007316"/>
    </source>
</evidence>
<dbReference type="InterPro" id="IPR032807">
    <property type="entry name" value="GNVR"/>
</dbReference>
<dbReference type="EC" id="2.7.10.2" evidence="4"/>
<evidence type="ECO:0000313" key="23">
    <source>
        <dbReference type="Proteomes" id="UP000622648"/>
    </source>
</evidence>
<feature type="domain" description="Polysaccharide chain length determinant N-terminal" evidence="17">
    <location>
        <begin position="18"/>
        <end position="113"/>
    </location>
</feature>
<dbReference type="EMBL" id="SLWO01000003">
    <property type="protein sequence ID" value="TCO26695.1"/>
    <property type="molecule type" value="Genomic_DNA"/>
</dbReference>
<keyword evidence="12 16" id="KW-1133">Transmembrane helix</keyword>
<reference evidence="20" key="4">
    <citation type="submission" date="2024-05" db="EMBL/GenBank/DDBJ databases">
        <authorList>
            <person name="Sun Q."/>
            <person name="Zhou Y."/>
        </authorList>
    </citation>
    <scope>NUCLEOTIDE SEQUENCE</scope>
    <source>
        <strain evidence="20">CGMCC 1.15644</strain>
    </source>
</reference>
<dbReference type="EMBL" id="BMJO01000004">
    <property type="protein sequence ID" value="GGE55790.1"/>
    <property type="molecule type" value="Genomic_DNA"/>
</dbReference>
<dbReference type="GO" id="GO:0005886">
    <property type="term" value="C:plasma membrane"/>
    <property type="evidence" value="ECO:0007669"/>
    <property type="project" value="UniProtKB-SubCell"/>
</dbReference>
<keyword evidence="10 20" id="KW-0418">Kinase</keyword>
<evidence type="ECO:0000256" key="3">
    <source>
        <dbReference type="ARBA" id="ARBA00008883"/>
    </source>
</evidence>
<dbReference type="AlphaFoldDB" id="A0A4R2HF81"/>
<dbReference type="InterPro" id="IPR005702">
    <property type="entry name" value="Wzc-like_C"/>
</dbReference>
<evidence type="ECO:0000256" key="9">
    <source>
        <dbReference type="ARBA" id="ARBA00022741"/>
    </source>
</evidence>
<dbReference type="GO" id="GO:0042802">
    <property type="term" value="F:identical protein binding"/>
    <property type="evidence" value="ECO:0007669"/>
    <property type="project" value="UniProtKB-ARBA"/>
</dbReference>
<dbReference type="NCBIfam" id="TIGR01007">
    <property type="entry name" value="eps_fam"/>
    <property type="match status" value="1"/>
</dbReference>
<dbReference type="FunFam" id="3.40.50.300:FF:000527">
    <property type="entry name" value="Tyrosine-protein kinase etk"/>
    <property type="match status" value="1"/>
</dbReference>
<comment type="similarity">
    <text evidence="2">Belongs to the CpsD/CapB family.</text>
</comment>
<comment type="similarity">
    <text evidence="3">Belongs to the etk/wzc family.</text>
</comment>
<evidence type="ECO:0000256" key="7">
    <source>
        <dbReference type="ARBA" id="ARBA00022679"/>
    </source>
</evidence>
<reference evidence="23" key="2">
    <citation type="journal article" date="2019" name="Int. J. Syst. Evol. Microbiol.">
        <title>The Global Catalogue of Microorganisms (GCM) 10K type strain sequencing project: providing services to taxonomists for standard genome sequencing and annotation.</title>
        <authorList>
            <consortium name="The Broad Institute Genomics Platform"/>
            <consortium name="The Broad Institute Genome Sequencing Center for Infectious Disease"/>
            <person name="Wu L."/>
            <person name="Ma J."/>
        </authorList>
    </citation>
    <scope>NUCLEOTIDE SEQUENCE [LARGE SCALE GENOMIC DNA]</scope>
    <source>
        <strain evidence="23">CGMCC 1.15644</strain>
    </source>
</reference>
<evidence type="ECO:0000256" key="4">
    <source>
        <dbReference type="ARBA" id="ARBA00011903"/>
    </source>
</evidence>
<evidence type="ECO:0000256" key="5">
    <source>
        <dbReference type="ARBA" id="ARBA00022475"/>
    </source>
</evidence>
<dbReference type="Proteomes" id="UP000622648">
    <property type="component" value="Unassembled WGS sequence"/>
</dbReference>
<keyword evidence="6" id="KW-0997">Cell inner membrane</keyword>
<evidence type="ECO:0000256" key="1">
    <source>
        <dbReference type="ARBA" id="ARBA00004429"/>
    </source>
</evidence>
<evidence type="ECO:0000256" key="8">
    <source>
        <dbReference type="ARBA" id="ARBA00022692"/>
    </source>
</evidence>
<keyword evidence="7" id="KW-0808">Transferase</keyword>
<feature type="domain" description="Tyrosine-protein kinase G-rich" evidence="19">
    <location>
        <begin position="436"/>
        <end position="512"/>
    </location>
</feature>
<dbReference type="InterPro" id="IPR025669">
    <property type="entry name" value="AAA_dom"/>
</dbReference>
<dbReference type="OrthoDB" id="9794577at2"/>
<evidence type="ECO:0000256" key="15">
    <source>
        <dbReference type="ARBA" id="ARBA00051245"/>
    </source>
</evidence>
<evidence type="ECO:0000256" key="6">
    <source>
        <dbReference type="ARBA" id="ARBA00022519"/>
    </source>
</evidence>
<keyword evidence="14" id="KW-0829">Tyrosine-protein kinase</keyword>
<sequence>MSHNQSTNDQHNVDTEEFINIKVIINRLLSGWYWLAIFVCFGLISSYIYLHYTSPSYQISAKLLVNDDEKGGSIGKQASALMDLGGLMTGKNSVENEVEILRTRFLMEQVVRDMQLNIVYSKKNGLMTQELYKSPIKLTILKGIDSIQSTEIEVKKISNSKISVKTEASEREVEWGQAFSIENVGVVSLLPTEIKFIDGKVLIDIYSIDDRVATMMKQLSVGVANKQVSIVDLGLAYSLPNKGEDILNKLIYQYIVTNLRDKNSIADSTGKFIKQRINAIASELGDVENDVESFKEKNKLADMSEQGKALVQSTSGLTSELAKAESQVTILNDLESYMKDSGKNKRVFPASLLPQDMVFSGLMNQYNALLIEREKQLLSVTEESPFIKNIDEQISQMRAGILANIQSTKNSFVVSRDKLRNQLEQAQGQIGGVPQIEKNYLKLARNRDIKQELYIFLMQKAEETAISKTSNISVAKLIDPPKADNRPISPKKNVVYLLGLIVGLIIPSLVLIIGDMLKTTISTKEDITNSTSVPVIGEISHNSENDNLIVANQERSAISEQFRALRTNLSFYLKNADEKIILLTSSMSGEGKSFTAINLGNILALAGKKVLLMELDLRKPGLSAKLGVSNDIGFSNYTIDSKVRIEDIIKPLAVNKNMFIISSGPLPPNPAETLISERTPELISELKDQFDYIIMDAPPVGIITDAQLLAVYADLTIYVIRQKITKKDQLKIVEELYRTNKMKNLGIVVNDIITKIYGYGYGYGNYGEEINDNFLSKISKYLKFSKK</sequence>
<evidence type="ECO:0000259" key="17">
    <source>
        <dbReference type="Pfam" id="PF02706"/>
    </source>
</evidence>
<accession>A0A4R2HF81</accession>
<dbReference type="SUPFAM" id="SSF52540">
    <property type="entry name" value="P-loop containing nucleoside triphosphate hydrolases"/>
    <property type="match status" value="1"/>
</dbReference>
<dbReference type="Proteomes" id="UP000295684">
    <property type="component" value="Unassembled WGS sequence"/>
</dbReference>
<organism evidence="21 22">
    <name type="scientific">Pedobacter psychrotolerans</name>
    <dbReference type="NCBI Taxonomy" id="1843235"/>
    <lineage>
        <taxon>Bacteria</taxon>
        <taxon>Pseudomonadati</taxon>
        <taxon>Bacteroidota</taxon>
        <taxon>Sphingobacteriia</taxon>
        <taxon>Sphingobacteriales</taxon>
        <taxon>Sphingobacteriaceae</taxon>
        <taxon>Pedobacter</taxon>
    </lineage>
</organism>
<dbReference type="Pfam" id="PF02706">
    <property type="entry name" value="Wzz"/>
    <property type="match status" value="1"/>
</dbReference>
<keyword evidence="23" id="KW-1185">Reference proteome</keyword>
<dbReference type="InterPro" id="IPR050445">
    <property type="entry name" value="Bact_polysacc_biosynth/exp"/>
</dbReference>
<comment type="catalytic activity">
    <reaction evidence="15">
        <text>L-tyrosyl-[protein] + ATP = O-phospho-L-tyrosyl-[protein] + ADP + H(+)</text>
        <dbReference type="Rhea" id="RHEA:10596"/>
        <dbReference type="Rhea" id="RHEA-COMP:10136"/>
        <dbReference type="Rhea" id="RHEA-COMP:20101"/>
        <dbReference type="ChEBI" id="CHEBI:15378"/>
        <dbReference type="ChEBI" id="CHEBI:30616"/>
        <dbReference type="ChEBI" id="CHEBI:46858"/>
        <dbReference type="ChEBI" id="CHEBI:61978"/>
        <dbReference type="ChEBI" id="CHEBI:456216"/>
        <dbReference type="EC" id="2.7.10.2"/>
    </reaction>
</comment>
<dbReference type="Gene3D" id="3.40.50.300">
    <property type="entry name" value="P-loop containing nucleotide triphosphate hydrolases"/>
    <property type="match status" value="1"/>
</dbReference>
<evidence type="ECO:0000256" key="16">
    <source>
        <dbReference type="SAM" id="Phobius"/>
    </source>
</evidence>
<dbReference type="InterPro" id="IPR003856">
    <property type="entry name" value="LPS_length_determ_N"/>
</dbReference>
<reference evidence="20" key="1">
    <citation type="journal article" date="2014" name="Int. J. Syst. Evol. Microbiol.">
        <title>Complete genome of a new Firmicutes species belonging to the dominant human colonic microbiota ('Ruminococcus bicirculans') reveals two chromosomes and a selective capacity to utilize plant glucans.</title>
        <authorList>
            <consortium name="NISC Comparative Sequencing Program"/>
            <person name="Wegmann U."/>
            <person name="Louis P."/>
            <person name="Goesmann A."/>
            <person name="Henrissat B."/>
            <person name="Duncan S.H."/>
            <person name="Flint H.J."/>
        </authorList>
    </citation>
    <scope>NUCLEOTIDE SEQUENCE</scope>
    <source>
        <strain evidence="20">CGMCC 1.15644</strain>
    </source>
</reference>
<keyword evidence="9" id="KW-0547">Nucleotide-binding</keyword>
<evidence type="ECO:0000256" key="11">
    <source>
        <dbReference type="ARBA" id="ARBA00022840"/>
    </source>
</evidence>
<gene>
    <name evidence="21" type="ORF">EV200_10325</name>
    <name evidence="20" type="ORF">GCM10011413_22690</name>
</gene>
<reference evidence="21 22" key="3">
    <citation type="submission" date="2019-03" db="EMBL/GenBank/DDBJ databases">
        <title>Genomic Encyclopedia of Type Strains, Phase IV (KMG-IV): sequencing the most valuable type-strain genomes for metagenomic binning, comparative biology and taxonomic classification.</title>
        <authorList>
            <person name="Goeker M."/>
        </authorList>
    </citation>
    <scope>NUCLEOTIDE SEQUENCE [LARGE SCALE GENOMIC DNA]</scope>
    <source>
        <strain evidence="21 22">DSM 103236</strain>
    </source>
</reference>
<keyword evidence="8 16" id="KW-0812">Transmembrane</keyword>
<feature type="transmembrane region" description="Helical" evidence="16">
    <location>
        <begin position="32"/>
        <end position="50"/>
    </location>
</feature>
<comment type="subcellular location">
    <subcellularLocation>
        <location evidence="1">Cell inner membrane</location>
        <topology evidence="1">Multi-pass membrane protein</topology>
    </subcellularLocation>
</comment>
<evidence type="ECO:0000259" key="19">
    <source>
        <dbReference type="Pfam" id="PF13807"/>
    </source>
</evidence>
<evidence type="ECO:0000256" key="13">
    <source>
        <dbReference type="ARBA" id="ARBA00023136"/>
    </source>
</evidence>
<keyword evidence="11" id="KW-0067">ATP-binding</keyword>
<comment type="caution">
    <text evidence="21">The sequence shown here is derived from an EMBL/GenBank/DDBJ whole genome shotgun (WGS) entry which is preliminary data.</text>
</comment>
<dbReference type="PANTHER" id="PTHR32309:SF13">
    <property type="entry name" value="FERRIC ENTEROBACTIN TRANSPORT PROTEIN FEPE"/>
    <property type="match status" value="1"/>
</dbReference>
<evidence type="ECO:0000256" key="12">
    <source>
        <dbReference type="ARBA" id="ARBA00022989"/>
    </source>
</evidence>
<dbReference type="PANTHER" id="PTHR32309">
    <property type="entry name" value="TYROSINE-PROTEIN KINASE"/>
    <property type="match status" value="1"/>
</dbReference>
<evidence type="ECO:0000256" key="10">
    <source>
        <dbReference type="ARBA" id="ARBA00022777"/>
    </source>
</evidence>
<feature type="domain" description="AAA" evidence="18">
    <location>
        <begin position="579"/>
        <end position="717"/>
    </location>
</feature>
<evidence type="ECO:0000313" key="20">
    <source>
        <dbReference type="EMBL" id="GGE55790.1"/>
    </source>
</evidence>
<dbReference type="CDD" id="cd05387">
    <property type="entry name" value="BY-kinase"/>
    <property type="match status" value="1"/>
</dbReference>
<dbReference type="GO" id="GO:0005524">
    <property type="term" value="F:ATP binding"/>
    <property type="evidence" value="ECO:0007669"/>
    <property type="project" value="UniProtKB-KW"/>
</dbReference>